<dbReference type="Proteomes" id="UP000694892">
    <property type="component" value="Chromosome 6S"/>
</dbReference>
<reference evidence="3" key="1">
    <citation type="journal article" date="2016" name="Nature">
        <title>Genome evolution in the allotetraploid frog Xenopus laevis.</title>
        <authorList>
            <person name="Session A.M."/>
            <person name="Uno Y."/>
            <person name="Kwon T."/>
            <person name="Chapman J.A."/>
            <person name="Toyoda A."/>
            <person name="Takahashi S."/>
            <person name="Fukui A."/>
            <person name="Hikosaka A."/>
            <person name="Suzuki A."/>
            <person name="Kondo M."/>
            <person name="van Heeringen S.J."/>
            <person name="Quigley I."/>
            <person name="Heinz S."/>
            <person name="Ogino H."/>
            <person name="Ochi H."/>
            <person name="Hellsten U."/>
            <person name="Lyons J.B."/>
            <person name="Simakov O."/>
            <person name="Putnam N."/>
            <person name="Stites J."/>
            <person name="Kuroki Y."/>
            <person name="Tanaka T."/>
            <person name="Michiue T."/>
            <person name="Watanabe M."/>
            <person name="Bogdanovic O."/>
            <person name="Lister R."/>
            <person name="Georgiou G."/>
            <person name="Paranjpe S.S."/>
            <person name="van Kruijsbergen I."/>
            <person name="Shu S."/>
            <person name="Carlson J."/>
            <person name="Kinoshita T."/>
            <person name="Ohta Y."/>
            <person name="Mawaribuchi S."/>
            <person name="Jenkins J."/>
            <person name="Grimwood J."/>
            <person name="Schmutz J."/>
            <person name="Mitros T."/>
            <person name="Mozaffari S.V."/>
            <person name="Suzuki Y."/>
            <person name="Haramoto Y."/>
            <person name="Yamamoto T.S."/>
            <person name="Takagi C."/>
            <person name="Heald R."/>
            <person name="Miller K."/>
            <person name="Haudenschild C."/>
            <person name="Kitzman J."/>
            <person name="Nakayama T."/>
            <person name="Izutsu Y."/>
            <person name="Robert J."/>
            <person name="Fortriede J."/>
            <person name="Burns K."/>
            <person name="Lotay V."/>
            <person name="Karimi K."/>
            <person name="Yasuoka Y."/>
            <person name="Dichmann D.S."/>
            <person name="Flajnik M.F."/>
            <person name="Houston D.W."/>
            <person name="Shendure J."/>
            <person name="DuPasquier L."/>
            <person name="Vize P.D."/>
            <person name="Zorn A.M."/>
            <person name="Ito M."/>
            <person name="Marcotte E.M."/>
            <person name="Wallingford J.B."/>
            <person name="Ito Y."/>
            <person name="Asashima M."/>
            <person name="Ueno N."/>
            <person name="Matsuda Y."/>
            <person name="Veenstra G.J."/>
            <person name="Fujiyama A."/>
            <person name="Harland R.M."/>
            <person name="Taira M."/>
            <person name="Rokhsar D.S."/>
        </authorList>
    </citation>
    <scope>NUCLEOTIDE SEQUENCE [LARGE SCALE GENOMIC DNA]</scope>
    <source>
        <strain evidence="3">J</strain>
    </source>
</reference>
<dbReference type="PANTHER" id="PTHR21301:SF12">
    <property type="match status" value="1"/>
</dbReference>
<protein>
    <recommendedName>
        <fullName evidence="4">GIY-YIG domain-containing protein</fullName>
    </recommendedName>
</protein>
<organism evidence="2 3">
    <name type="scientific">Xenopus laevis</name>
    <name type="common">African clawed frog</name>
    <dbReference type="NCBI Taxonomy" id="8355"/>
    <lineage>
        <taxon>Eukaryota</taxon>
        <taxon>Metazoa</taxon>
        <taxon>Chordata</taxon>
        <taxon>Craniata</taxon>
        <taxon>Vertebrata</taxon>
        <taxon>Euteleostomi</taxon>
        <taxon>Amphibia</taxon>
        <taxon>Batrachia</taxon>
        <taxon>Anura</taxon>
        <taxon>Pipoidea</taxon>
        <taxon>Pipidae</taxon>
        <taxon>Xenopodinae</taxon>
        <taxon>Xenopus</taxon>
        <taxon>Xenopus</taxon>
    </lineage>
</organism>
<evidence type="ECO:0008006" key="4">
    <source>
        <dbReference type="Google" id="ProtNLM"/>
    </source>
</evidence>
<evidence type="ECO:0000313" key="3">
    <source>
        <dbReference type="Proteomes" id="UP000694892"/>
    </source>
</evidence>
<evidence type="ECO:0000256" key="1">
    <source>
        <dbReference type="SAM" id="MobiDB-lite"/>
    </source>
</evidence>
<feature type="region of interest" description="Disordered" evidence="1">
    <location>
        <begin position="1"/>
        <end position="23"/>
    </location>
</feature>
<name>A0A974CK66_XENLA</name>
<dbReference type="PANTHER" id="PTHR21301">
    <property type="entry name" value="REVERSE TRANSCRIPTASE"/>
    <property type="match status" value="1"/>
</dbReference>
<dbReference type="EMBL" id="CM004477">
    <property type="protein sequence ID" value="OCT74145.1"/>
    <property type="molecule type" value="Genomic_DNA"/>
</dbReference>
<proteinExistence type="predicted"/>
<gene>
    <name evidence="2" type="ORF">XELAEV_18033105mg</name>
</gene>
<sequence>MGAELSMSAEDTGKSATGPPRNSFRWPSFTNNDIGGLKKERTRFLNKPKFGTFPCLHCIQCNSVIKGENFYHPHSGKKYAIKQYYTCDSTFVSYLLKCPCGLLYMGETTQKIKDRISKHKSTIRKGLTTLPVPAHFKQAGHSVSQLRFQVIDSAEPPRRGGNRLMLLHKLEMQWIHRLDTVWPRGLNKDYTPAMFIYQ</sequence>
<evidence type="ECO:0000313" key="2">
    <source>
        <dbReference type="EMBL" id="OCT74145.1"/>
    </source>
</evidence>
<accession>A0A974CK66</accession>
<dbReference type="AlphaFoldDB" id="A0A974CK66"/>
<dbReference type="CDD" id="cd10442">
    <property type="entry name" value="GIY-YIG_PLEs"/>
    <property type="match status" value="1"/>
</dbReference>